<dbReference type="SUPFAM" id="SSF53649">
    <property type="entry name" value="Alkaline phosphatase-like"/>
    <property type="match status" value="1"/>
</dbReference>
<dbReference type="GO" id="GO:0005886">
    <property type="term" value="C:plasma membrane"/>
    <property type="evidence" value="ECO:0007669"/>
    <property type="project" value="UniProtKB-SubCell"/>
</dbReference>
<keyword evidence="3" id="KW-0808">Transferase</keyword>
<reference evidence="3 4" key="1">
    <citation type="submission" date="2017-02" db="EMBL/GenBank/DDBJ databases">
        <authorList>
            <person name="Peterson S.W."/>
        </authorList>
    </citation>
    <scope>NUCLEOTIDE SEQUENCE [LARGE SCALE GENOMIC DNA]</scope>
    <source>
        <strain evidence="3 4">ATCC 49788</strain>
    </source>
</reference>
<proteinExistence type="predicted"/>
<feature type="transmembrane region" description="Helical" evidence="1">
    <location>
        <begin position="52"/>
        <end position="70"/>
    </location>
</feature>
<evidence type="ECO:0000256" key="1">
    <source>
        <dbReference type="SAM" id="Phobius"/>
    </source>
</evidence>
<feature type="transmembrane region" description="Helical" evidence="1">
    <location>
        <begin position="128"/>
        <end position="145"/>
    </location>
</feature>
<feature type="transmembrane region" description="Helical" evidence="1">
    <location>
        <begin position="12"/>
        <end position="32"/>
    </location>
</feature>
<dbReference type="InterPro" id="IPR017850">
    <property type="entry name" value="Alkaline_phosphatase_core_sf"/>
</dbReference>
<evidence type="ECO:0000313" key="4">
    <source>
        <dbReference type="Proteomes" id="UP000190460"/>
    </source>
</evidence>
<feature type="domain" description="Sulfatase N-terminal" evidence="2">
    <location>
        <begin position="224"/>
        <end position="519"/>
    </location>
</feature>
<dbReference type="GO" id="GO:0009244">
    <property type="term" value="P:lipopolysaccharide core region biosynthetic process"/>
    <property type="evidence" value="ECO:0007669"/>
    <property type="project" value="TreeGrafter"/>
</dbReference>
<dbReference type="AlphaFoldDB" id="A0A1T4XCS1"/>
<dbReference type="PANTHER" id="PTHR30443">
    <property type="entry name" value="INNER MEMBRANE PROTEIN"/>
    <property type="match status" value="1"/>
</dbReference>
<keyword evidence="1" id="KW-1133">Transmembrane helix</keyword>
<dbReference type="Pfam" id="PF00884">
    <property type="entry name" value="Sulfatase"/>
    <property type="match status" value="1"/>
</dbReference>
<dbReference type="PANTHER" id="PTHR30443:SF2">
    <property type="entry name" value="PHOSPHOETHANOLAMINE TRANSFERASE EPTC"/>
    <property type="match status" value="1"/>
</dbReference>
<evidence type="ECO:0000313" key="3">
    <source>
        <dbReference type="EMBL" id="SKA86925.1"/>
    </source>
</evidence>
<protein>
    <submittedName>
        <fullName evidence="3">Phosphoethanolamine transferase for glucans (OPG), alkaline phosphatase superfamily</fullName>
    </submittedName>
</protein>
<keyword evidence="1" id="KW-0812">Transmembrane</keyword>
<dbReference type="STRING" id="92487.SAMN02745130_02758"/>
<feature type="transmembrane region" description="Helical" evidence="1">
    <location>
        <begin position="157"/>
        <end position="179"/>
    </location>
</feature>
<dbReference type="RefSeq" id="WP_159448642.1">
    <property type="nucleotide sequence ID" value="NZ_FUYB01000015.1"/>
</dbReference>
<feature type="transmembrane region" description="Helical" evidence="1">
    <location>
        <begin position="82"/>
        <end position="108"/>
    </location>
</feature>
<keyword evidence="4" id="KW-1185">Reference proteome</keyword>
<dbReference type="InterPro" id="IPR000917">
    <property type="entry name" value="Sulfatase_N"/>
</dbReference>
<dbReference type="InterPro" id="IPR040423">
    <property type="entry name" value="PEA_transferase"/>
</dbReference>
<dbReference type="Proteomes" id="UP000190460">
    <property type="component" value="Unassembled WGS sequence"/>
</dbReference>
<dbReference type="OrthoDB" id="9786870at2"/>
<dbReference type="EMBL" id="FUYB01000015">
    <property type="protein sequence ID" value="SKA86925.1"/>
    <property type="molecule type" value="Genomic_DNA"/>
</dbReference>
<gene>
    <name evidence="3" type="ORF">SAMN02745130_02758</name>
</gene>
<sequence>MDAKKLLNSATLLAFTILLAFIQAIHSPFSFITETHYLSEPYDQKGLIKGGLYLISYLISLVALTSALFISNKWIANGLLGLFTLIFSLDLFVQLLGSSTNGITVALLSTAFNEAGRISDLLVYQQPLLYTVLAAIALFSMASFIRQLIPVQHQIKSIWSLSFLVITLAIIAVLSSKIFSIKTQSYPAPIKAPLVLGKYFADYRSAPQRELDPKIIPAKAARYQTIIWIIDESISGHYLSVNGYHQANTPFLNAFQTQADMQNYGVVAPISNCSNTSNLLLRIGLTSTVQQTFKTAKNTLPTIFQYAKQAGFETYLMDAQIAPGEMQNNLTGEDLKFIDHNLAFPRSVHPQDRDQALLKELVGLLATQPSQPQFIVAVKWGAHWPYSLAYPKQQTLFTPAATESLTEMSMKNQEIITNSYLNALHYSVDYFLQGLLTKPLTDDQVIFYTSDHGQSLFEQAHSPLTHCHYASDPQQLPLGEFKVPLMVFASEAKTKFPKLAQRLYAQEHIFPSTLQMFGYDPAVYQPYGPTLNQGSDLDYAQSFVLDSGLRINIPKTEFHSHSN</sequence>
<evidence type="ECO:0000259" key="2">
    <source>
        <dbReference type="Pfam" id="PF00884"/>
    </source>
</evidence>
<keyword evidence="1" id="KW-0472">Membrane</keyword>
<name>A0A1T4XCS1_9GAMM</name>
<accession>A0A1T4XCS1</accession>
<organism evidence="3 4">
    <name type="scientific">Thiothrix eikelboomii</name>
    <dbReference type="NCBI Taxonomy" id="92487"/>
    <lineage>
        <taxon>Bacteria</taxon>
        <taxon>Pseudomonadati</taxon>
        <taxon>Pseudomonadota</taxon>
        <taxon>Gammaproteobacteria</taxon>
        <taxon>Thiotrichales</taxon>
        <taxon>Thiotrichaceae</taxon>
        <taxon>Thiothrix</taxon>
    </lineage>
</organism>
<dbReference type="Gene3D" id="3.40.720.10">
    <property type="entry name" value="Alkaline Phosphatase, subunit A"/>
    <property type="match status" value="1"/>
</dbReference>
<dbReference type="GO" id="GO:0016776">
    <property type="term" value="F:phosphotransferase activity, phosphate group as acceptor"/>
    <property type="evidence" value="ECO:0007669"/>
    <property type="project" value="TreeGrafter"/>
</dbReference>